<evidence type="ECO:0000313" key="1">
    <source>
        <dbReference type="EMBL" id="GEU66538.1"/>
    </source>
</evidence>
<dbReference type="AlphaFoldDB" id="A0A6L2LY01"/>
<name>A0A6L2LY01_TANCI</name>
<gene>
    <name evidence="1" type="ORF">Tci_038516</name>
</gene>
<organism evidence="1">
    <name type="scientific">Tanacetum cinerariifolium</name>
    <name type="common">Dalmatian daisy</name>
    <name type="synonym">Chrysanthemum cinerariifolium</name>
    <dbReference type="NCBI Taxonomy" id="118510"/>
    <lineage>
        <taxon>Eukaryota</taxon>
        <taxon>Viridiplantae</taxon>
        <taxon>Streptophyta</taxon>
        <taxon>Embryophyta</taxon>
        <taxon>Tracheophyta</taxon>
        <taxon>Spermatophyta</taxon>
        <taxon>Magnoliopsida</taxon>
        <taxon>eudicotyledons</taxon>
        <taxon>Gunneridae</taxon>
        <taxon>Pentapetalae</taxon>
        <taxon>asterids</taxon>
        <taxon>campanulids</taxon>
        <taxon>Asterales</taxon>
        <taxon>Asteraceae</taxon>
        <taxon>Asteroideae</taxon>
        <taxon>Anthemideae</taxon>
        <taxon>Anthemidinae</taxon>
        <taxon>Tanacetum</taxon>
    </lineage>
</organism>
<sequence length="67" mass="7572">MVTRCVRKGRVTLPGSLLHPILPVSWRGIFDSLIYFNKVVASEAEGLEKQKRYLVTMVISLVAKAER</sequence>
<proteinExistence type="predicted"/>
<reference evidence="1" key="1">
    <citation type="journal article" date="2019" name="Sci. Rep.">
        <title>Draft genome of Tanacetum cinerariifolium, the natural source of mosquito coil.</title>
        <authorList>
            <person name="Yamashiro T."/>
            <person name="Shiraishi A."/>
            <person name="Satake H."/>
            <person name="Nakayama K."/>
        </authorList>
    </citation>
    <scope>NUCLEOTIDE SEQUENCE</scope>
</reference>
<protein>
    <submittedName>
        <fullName evidence="1">Uncharacterized protein</fullName>
    </submittedName>
</protein>
<comment type="caution">
    <text evidence="1">The sequence shown here is derived from an EMBL/GenBank/DDBJ whole genome shotgun (WGS) entry which is preliminary data.</text>
</comment>
<accession>A0A6L2LY01</accession>
<dbReference type="EMBL" id="BKCJ010005401">
    <property type="protein sequence ID" value="GEU66538.1"/>
    <property type="molecule type" value="Genomic_DNA"/>
</dbReference>